<dbReference type="SUPFAM" id="SSF50939">
    <property type="entry name" value="Sialidases"/>
    <property type="match status" value="1"/>
</dbReference>
<feature type="domain" description="Sialidase" evidence="1">
    <location>
        <begin position="53"/>
        <end position="327"/>
    </location>
</feature>
<comment type="caution">
    <text evidence="2">The sequence shown here is derived from an EMBL/GenBank/DDBJ whole genome shotgun (WGS) entry which is preliminary data.</text>
</comment>
<evidence type="ECO:0000259" key="1">
    <source>
        <dbReference type="Pfam" id="PF13088"/>
    </source>
</evidence>
<reference evidence="2 3" key="1">
    <citation type="submission" date="2019-07" db="EMBL/GenBank/DDBJ databases">
        <authorList>
            <person name="Kim J."/>
        </authorList>
    </citation>
    <scope>NUCLEOTIDE SEQUENCE [LARGE SCALE GENOMIC DNA]</scope>
    <source>
        <strain evidence="2 3">MJ1a</strain>
    </source>
</reference>
<dbReference type="InterPro" id="IPR011040">
    <property type="entry name" value="Sialidase"/>
</dbReference>
<dbReference type="Pfam" id="PF13088">
    <property type="entry name" value="BNR_2"/>
    <property type="match status" value="1"/>
</dbReference>
<accession>A0A563U0A6</accession>
<dbReference type="InterPro" id="IPR036278">
    <property type="entry name" value="Sialidase_sf"/>
</dbReference>
<proteinExistence type="predicted"/>
<dbReference type="Proteomes" id="UP000318010">
    <property type="component" value="Unassembled WGS sequence"/>
</dbReference>
<evidence type="ECO:0000313" key="3">
    <source>
        <dbReference type="Proteomes" id="UP000318010"/>
    </source>
</evidence>
<protein>
    <submittedName>
        <fullName evidence="2">Sialidase</fullName>
    </submittedName>
</protein>
<dbReference type="PANTHER" id="PTHR43752:SF2">
    <property type="entry name" value="BNR_ASP-BOX REPEAT FAMILY PROTEIN"/>
    <property type="match status" value="1"/>
</dbReference>
<dbReference type="RefSeq" id="WP_146272577.1">
    <property type="nucleotide sequence ID" value="NZ_VOEI01000005.1"/>
</dbReference>
<dbReference type="Gene3D" id="2.120.10.10">
    <property type="match status" value="1"/>
</dbReference>
<organism evidence="2 3">
    <name type="scientific">Mucilaginibacter achroorhodeus</name>
    <dbReference type="NCBI Taxonomy" id="2599294"/>
    <lineage>
        <taxon>Bacteria</taxon>
        <taxon>Pseudomonadati</taxon>
        <taxon>Bacteroidota</taxon>
        <taxon>Sphingobacteriia</taxon>
        <taxon>Sphingobacteriales</taxon>
        <taxon>Sphingobacteriaceae</taxon>
        <taxon>Mucilaginibacter</taxon>
    </lineage>
</organism>
<evidence type="ECO:0000313" key="2">
    <source>
        <dbReference type="EMBL" id="TWR25075.1"/>
    </source>
</evidence>
<dbReference type="EMBL" id="VOEI01000005">
    <property type="protein sequence ID" value="TWR25075.1"/>
    <property type="molecule type" value="Genomic_DNA"/>
</dbReference>
<keyword evidence="3" id="KW-1185">Reference proteome</keyword>
<name>A0A563U0A6_9SPHI</name>
<sequence>MRRYFVFGLLIGLFAGLHEANAQKVEIVKDEYIFTDAPFKACHASTIVKLGNGKLLAAWFGGTQESNPDVCIWTAENDGTKWSSPVKVADGIQPDGKRYACWNPVLFKAASGTLYLHYKIGLNPREWWAVYKTSNDDGKTWSAATALPKGFFGPIKNKPEQLANGDVLYPSSTESPDEKTWQIHLERSDAALKKWEKINIDCDTFQLIQPSILRYSKQKLQLLSRSKQNVIVQNWSNDDGKTWSKSTSTALPNPNSGSDAVTVKGYQLLVYNPLTAGKNWWEGRSILKLAVSKDGEHWKDLYTFEQHDKGEYSYPAIIADKTGNVYVTYTHDRSRIKFVQLRFIK</sequence>
<dbReference type="OrthoDB" id="41724at2"/>
<gene>
    <name evidence="2" type="ORF">FPZ42_15120</name>
</gene>
<dbReference type="PANTHER" id="PTHR43752">
    <property type="entry name" value="BNR/ASP-BOX REPEAT FAMILY PROTEIN"/>
    <property type="match status" value="1"/>
</dbReference>
<dbReference type="AlphaFoldDB" id="A0A563U0A6"/>
<dbReference type="CDD" id="cd15482">
    <property type="entry name" value="Sialidase_non-viral"/>
    <property type="match status" value="1"/>
</dbReference>